<comment type="caution">
    <text evidence="3">The sequence shown here is derived from an EMBL/GenBank/DDBJ whole genome shotgun (WGS) entry which is preliminary data.</text>
</comment>
<dbReference type="Proteomes" id="UP000613193">
    <property type="component" value="Unassembled WGS sequence"/>
</dbReference>
<dbReference type="RefSeq" id="WP_200066301.1">
    <property type="nucleotide sequence ID" value="NZ_JAEHFW010000002.1"/>
</dbReference>
<dbReference type="Pfam" id="PF12969">
    <property type="entry name" value="DUF3857"/>
    <property type="match status" value="1"/>
</dbReference>
<feature type="chain" id="PRO_5036910258" evidence="1">
    <location>
        <begin position="20"/>
        <end position="657"/>
    </location>
</feature>
<feature type="domain" description="DUF3857" evidence="2">
    <location>
        <begin position="70"/>
        <end position="207"/>
    </location>
</feature>
<dbReference type="InterPro" id="IPR024618">
    <property type="entry name" value="DUF3857"/>
</dbReference>
<gene>
    <name evidence="3" type="ORF">I5M19_10585</name>
</gene>
<dbReference type="Gene3D" id="2.60.40.3140">
    <property type="match status" value="1"/>
</dbReference>
<evidence type="ECO:0000256" key="1">
    <source>
        <dbReference type="SAM" id="SignalP"/>
    </source>
</evidence>
<name>A0A934PUE1_9SPHI</name>
<keyword evidence="1" id="KW-0732">Signal</keyword>
<organism evidence="3 4">
    <name type="scientific">Mucilaginibacter segetis</name>
    <dbReference type="NCBI Taxonomy" id="2793071"/>
    <lineage>
        <taxon>Bacteria</taxon>
        <taxon>Pseudomonadati</taxon>
        <taxon>Bacteroidota</taxon>
        <taxon>Sphingobacteriia</taxon>
        <taxon>Sphingobacteriales</taxon>
        <taxon>Sphingobacteriaceae</taxon>
        <taxon>Mucilaginibacter</taxon>
    </lineage>
</organism>
<accession>A0A934PUE1</accession>
<feature type="signal peptide" evidence="1">
    <location>
        <begin position="1"/>
        <end position="19"/>
    </location>
</feature>
<proteinExistence type="predicted"/>
<dbReference type="AlphaFoldDB" id="A0A934PUE1"/>
<dbReference type="Gene3D" id="3.10.620.30">
    <property type="match status" value="1"/>
</dbReference>
<protein>
    <submittedName>
        <fullName evidence="3">DUF3857 domain-containing protein</fullName>
    </submittedName>
</protein>
<dbReference type="EMBL" id="JAEHFW010000002">
    <property type="protein sequence ID" value="MBK0379756.1"/>
    <property type="molecule type" value="Genomic_DNA"/>
</dbReference>
<evidence type="ECO:0000313" key="3">
    <source>
        <dbReference type="EMBL" id="MBK0379756.1"/>
    </source>
</evidence>
<sequence>MYKTFTFLSLCFFTLFVKAQTPAPTVQDYGKIDIADLELKSCDFEKDANAMILFDEGNVFYDHNLDLAMERHKRIKIFNDNGKDKANIRIEYYSGGHYEYITGLQAQTINLVDGKPEITKLDKKLIYTEHIDKGRTALVFSMPNVKAGSVIEFKYVWNSNSISNFPDWYFQDKIPTRYSELTTQIPDIMYFKLKSNVVQPFIKYTKSSESRSIGSGTDAISYTLEKETRGLANIHSLPDEPYMTAVNDNLQSMVYKLTSIRPLGTFTKSYSDSWAKVGGILADDDDFGGQLKKKLDNEDEIIATAKERLTTEAKVAYIFNEVKNRMKWDGIDRWYTNDGTAKAWEKKTGNSAEINLILYHLLNKAGVTAYPMVVSTREHGKVVPYFTFLYQFNRAVVYVPINDDKTYVLDATNKYNIYNEIPSDILNSDALYIDKDKKQYDMLYITRQAPVRRVVILNGEIKPDGKMEGEASLNSFSYNRIKSIDRYKTDGEKKYIDYLTENNNNLKVSSLKFDGMDVDTVPLVQHIKFNMDLTGSDENYIIFNPNLFTSLHNNPFLSENRYTDIDFGYRNNYTINGTFKIPASYTVDALPKSTSMIMPDSSITFKRIMVSDGSQIAVRYNIDFKKTMYTKEEYPLFREFCKKMYEMLNEQIVLKKS</sequence>
<keyword evidence="4" id="KW-1185">Reference proteome</keyword>
<dbReference type="Gene3D" id="2.60.120.1130">
    <property type="match status" value="1"/>
</dbReference>
<evidence type="ECO:0000313" key="4">
    <source>
        <dbReference type="Proteomes" id="UP000613193"/>
    </source>
</evidence>
<reference evidence="3" key="1">
    <citation type="submission" date="2020-12" db="EMBL/GenBank/DDBJ databases">
        <title>Bacterial novel species Mucilaginibacter sp. SD-g isolated from soil.</title>
        <authorList>
            <person name="Jung H.-Y."/>
        </authorList>
    </citation>
    <scope>NUCLEOTIDE SEQUENCE</scope>
    <source>
        <strain evidence="3">SD-g</strain>
    </source>
</reference>
<evidence type="ECO:0000259" key="2">
    <source>
        <dbReference type="Pfam" id="PF12969"/>
    </source>
</evidence>